<dbReference type="Proteomes" id="UP000032633">
    <property type="component" value="Chromosome"/>
</dbReference>
<dbReference type="EMBL" id="CP011058">
    <property type="protein sequence ID" value="AJY78025.1"/>
    <property type="molecule type" value="Genomic_DNA"/>
</dbReference>
<organism evidence="2 3">
    <name type="scientific">Paenibacillus beijingensis</name>
    <dbReference type="NCBI Taxonomy" id="1126833"/>
    <lineage>
        <taxon>Bacteria</taxon>
        <taxon>Bacillati</taxon>
        <taxon>Bacillota</taxon>
        <taxon>Bacilli</taxon>
        <taxon>Bacillales</taxon>
        <taxon>Paenibacillaceae</taxon>
        <taxon>Paenibacillus</taxon>
    </lineage>
</organism>
<evidence type="ECO:0000256" key="1">
    <source>
        <dbReference type="SAM" id="Phobius"/>
    </source>
</evidence>
<proteinExistence type="predicted"/>
<dbReference type="STRING" id="1126833.VN24_25530"/>
<gene>
    <name evidence="2" type="ORF">VN24_25530</name>
</gene>
<dbReference type="ESTHER" id="9bacl-a0a0d5ns85">
    <property type="family name" value="Chlorophyllase"/>
</dbReference>
<evidence type="ECO:0008006" key="4">
    <source>
        <dbReference type="Google" id="ProtNLM"/>
    </source>
</evidence>
<reference evidence="2 3" key="1">
    <citation type="journal article" date="2015" name="J. Biotechnol.">
        <title>Complete genome sequence of Paenibacillus beijingensis 7188(T) (=DSM 24997(T)), a novel rhizobacterium from jujube garden soil.</title>
        <authorList>
            <person name="Kwak Y."/>
            <person name="Shin J.H."/>
        </authorList>
    </citation>
    <scope>NUCLEOTIDE SEQUENCE [LARGE SCALE GENOMIC DNA]</scope>
    <source>
        <strain evidence="2 3">DSM 24997</strain>
    </source>
</reference>
<dbReference type="PATRIC" id="fig|1126833.4.peg.5611"/>
<keyword evidence="1" id="KW-0812">Transmembrane</keyword>
<feature type="transmembrane region" description="Helical" evidence="1">
    <location>
        <begin position="112"/>
        <end position="136"/>
    </location>
</feature>
<keyword evidence="1" id="KW-0472">Membrane</keyword>
<feature type="transmembrane region" description="Helical" evidence="1">
    <location>
        <begin position="21"/>
        <end position="45"/>
    </location>
</feature>
<dbReference type="HOGENOM" id="CLU_020973_0_0_9"/>
<dbReference type="KEGG" id="pbj:VN24_25530"/>
<evidence type="ECO:0000313" key="2">
    <source>
        <dbReference type="EMBL" id="AJY78025.1"/>
    </source>
</evidence>
<dbReference type="Gene3D" id="3.40.50.1820">
    <property type="entry name" value="alpha/beta hydrolase"/>
    <property type="match status" value="1"/>
</dbReference>
<sequence length="744" mass="79652">MNDIWMRLVGRARLFSRYDTPFWRLSVSGLWAAATFVSAACALGMPTGFGAALDVLLFAALGTAAMGLAAVIFAVLLALLALPVPRLFTGCALYLFVGSWVVLHFAELDLAASAAIAAAYTLAGAAAGLIAGAVSLRLRTGPGLSSRMAKRAVAALVLLLLLAGAAIPLANAVSEPAVTAVSYDRANEAGIANPAAAGPYAYTSFTYGSGSGRRPEFADQADIIAPSVDASSYISKWPFLKKLYWGFDETALPLGGRVWMPAGEGSFPLALIVHGNHLMEQPSDGGYAYLGELLASRGFIAVSVDENFLNFSVWSGIPDNDMKARAWMLLKHLQQIQEWDKTANSPFFGKVNIDQIALIGHSRGGQATAMAADASRWFAGDRSLAGAPYRGIKAVIALAPTDMKVNGKKAELKDVSYLTLQGARDGDVNDFYGDRQYIRSSIGSGKDAIKASLYIADANHSRFNTEWGTMDDSLPDGLLLSQNHMLSGNEQREIAKVYVSAFLERIFHGAYEYNPLFKDYRTGSAWLPETNYFSRYGDGGYTPLATFDEDSDKTTAEFGGRIAASGAAVWSEVETKDRQGQQKGTKAVVLSWTGSGAASRPASLTVTVGADAAQAAAQAKGLTFSIADRTWELPASSSAAGLQTQVELESRSGEAVRLPLSGFMEVKRPPHTEFTRFGWLDKRMNDGKYESASEAVFQTCELPFSAFIRAEPGVDPGELVKITFYFNNVSGGKVMLDDIGFYSS</sequence>
<dbReference type="SUPFAM" id="SSF53474">
    <property type="entry name" value="alpha/beta-Hydrolases"/>
    <property type="match status" value="1"/>
</dbReference>
<keyword evidence="1" id="KW-1133">Transmembrane helix</keyword>
<keyword evidence="3" id="KW-1185">Reference proteome</keyword>
<dbReference type="AlphaFoldDB" id="A0A0D5NS85"/>
<feature type="transmembrane region" description="Helical" evidence="1">
    <location>
        <begin position="148"/>
        <end position="170"/>
    </location>
</feature>
<accession>A0A0D5NS85</accession>
<dbReference type="Pfam" id="PF07224">
    <property type="entry name" value="Chlorophyllase"/>
    <property type="match status" value="1"/>
</dbReference>
<dbReference type="InterPro" id="IPR029058">
    <property type="entry name" value="AB_hydrolase_fold"/>
</dbReference>
<name>A0A0D5NS85_9BACL</name>
<dbReference type="PANTHER" id="PTHR33428">
    <property type="entry name" value="CHLOROPHYLLASE-2, CHLOROPLASTIC"/>
    <property type="match status" value="1"/>
</dbReference>
<evidence type="ECO:0000313" key="3">
    <source>
        <dbReference type="Proteomes" id="UP000032633"/>
    </source>
</evidence>
<feature type="transmembrane region" description="Helical" evidence="1">
    <location>
        <begin position="57"/>
        <end position="80"/>
    </location>
</feature>
<dbReference type="InterPro" id="IPR017395">
    <property type="entry name" value="Chlorophyllase-like"/>
</dbReference>
<protein>
    <recommendedName>
        <fullName evidence="4">Alpha/beta hydrolase</fullName>
    </recommendedName>
</protein>
<dbReference type="PANTHER" id="PTHR33428:SF14">
    <property type="entry name" value="CARBOXYLESTERASE TYPE B DOMAIN-CONTAINING PROTEIN"/>
    <property type="match status" value="1"/>
</dbReference>
<reference evidence="3" key="2">
    <citation type="submission" date="2015-03" db="EMBL/GenBank/DDBJ databases">
        <title>Genome sequence of Paenibacillus beijingensis strain DSM 24997T.</title>
        <authorList>
            <person name="Kwak Y."/>
            <person name="Shin J.-H."/>
        </authorList>
    </citation>
    <scope>NUCLEOTIDE SEQUENCE [LARGE SCALE GENOMIC DNA]</scope>
    <source>
        <strain evidence="3">DSM 24997</strain>
    </source>
</reference>
<feature type="transmembrane region" description="Helical" evidence="1">
    <location>
        <begin position="87"/>
        <end position="106"/>
    </location>
</feature>